<dbReference type="EMBL" id="BQNB010019876">
    <property type="protein sequence ID" value="GJT89947.1"/>
    <property type="molecule type" value="Genomic_DNA"/>
</dbReference>
<dbReference type="Gene3D" id="3.60.10.10">
    <property type="entry name" value="Endonuclease/exonuclease/phosphatase"/>
    <property type="match status" value="1"/>
</dbReference>
<dbReference type="PANTHER" id="PTHR33116">
    <property type="entry name" value="REVERSE TRANSCRIPTASE ZINC-BINDING DOMAIN-CONTAINING PROTEIN-RELATED-RELATED"/>
    <property type="match status" value="1"/>
</dbReference>
<dbReference type="InterPro" id="IPR036691">
    <property type="entry name" value="Endo/exonu/phosph_ase_sf"/>
</dbReference>
<organism evidence="1 2">
    <name type="scientific">Tanacetum coccineum</name>
    <dbReference type="NCBI Taxonomy" id="301880"/>
    <lineage>
        <taxon>Eukaryota</taxon>
        <taxon>Viridiplantae</taxon>
        <taxon>Streptophyta</taxon>
        <taxon>Embryophyta</taxon>
        <taxon>Tracheophyta</taxon>
        <taxon>Spermatophyta</taxon>
        <taxon>Magnoliopsida</taxon>
        <taxon>eudicotyledons</taxon>
        <taxon>Gunneridae</taxon>
        <taxon>Pentapetalae</taxon>
        <taxon>asterids</taxon>
        <taxon>campanulids</taxon>
        <taxon>Asterales</taxon>
        <taxon>Asteraceae</taxon>
        <taxon>Asteroideae</taxon>
        <taxon>Anthemideae</taxon>
        <taxon>Anthemidinae</taxon>
        <taxon>Tanacetum</taxon>
    </lineage>
</organism>
<keyword evidence="2" id="KW-1185">Reference proteome</keyword>
<accession>A0ABQ5HRJ7</accession>
<reference evidence="1" key="2">
    <citation type="submission" date="2022-01" db="EMBL/GenBank/DDBJ databases">
        <authorList>
            <person name="Yamashiro T."/>
            <person name="Shiraishi A."/>
            <person name="Satake H."/>
            <person name="Nakayama K."/>
        </authorList>
    </citation>
    <scope>NUCLEOTIDE SEQUENCE</scope>
</reference>
<protein>
    <submittedName>
        <fullName evidence="1">Auxin efflux carrier</fullName>
    </submittedName>
</protein>
<dbReference type="Proteomes" id="UP001151760">
    <property type="component" value="Unassembled WGS sequence"/>
</dbReference>
<evidence type="ECO:0000313" key="2">
    <source>
        <dbReference type="Proteomes" id="UP001151760"/>
    </source>
</evidence>
<proteinExistence type="predicted"/>
<name>A0ABQ5HRJ7_9ASTR</name>
<comment type="caution">
    <text evidence="1">The sequence shown here is derived from an EMBL/GenBank/DDBJ whole genome shotgun (WGS) entry which is preliminary data.</text>
</comment>
<dbReference type="SUPFAM" id="SSF56219">
    <property type="entry name" value="DNase I-like"/>
    <property type="match status" value="1"/>
</dbReference>
<sequence length="653" mass="75034">MESVGILLCALVFRHWDWTSNGALCAKGTRIILGWNHNDVDVMVLTQDDQAIHTRVWLKAEKKEVFCSFIYAHNHYTERLLLWKGLSLHKLYVHDRPWCLMGDFNASLSMEDISAGSSKIDISMREFKAFVDDIEVMDVNKSGLLFTWNQKPKGVNGILKKLDRMMANLEFNDAFVGAHAIFMPYRISNHSHLKAKIQWLKEGDSNSAYFHKFVKSCTSRSRIYAVTNAEGIVCENEMVADAFVSHYEAFLGQADVTNGFNTNNLFKTCLGEHVALDMVRDISRQEVKEAVFSMSDDKSLGPNGYTAVFFKEAWDIVANDVTDAVCEFFKNDDLFLFAHGDVQAACVIKDALEEFKFASGLTLSLPKSTAYFCIVLNYIKIAILQIFPFEEGILPVKYLGVRLVSSRLMIRDCKELVERVQNRIQDWKNKSLSIAAMVIRGRLKPKSLGRLYVFLNMRVVKWIHEYKLKGHSFLDIPLRGNMAWGWRKMLQLRPTIHEFIWSKIGDGSRTSLWIDPSKVNDVIFNGVWNWPTDLIGKYPILSVVSGTNAVEGVCDKVWTWRTFWWCGYDFHGLVQFGRYYPSDTKVVWNHMKGLVDVHSSASTIYDIISYVLPIAKRRSSKSVIAKLVIAASAYFIWQERNWRRFRQSKRNPT</sequence>
<evidence type="ECO:0000313" key="1">
    <source>
        <dbReference type="EMBL" id="GJT89947.1"/>
    </source>
</evidence>
<dbReference type="PANTHER" id="PTHR33116:SF76">
    <property type="entry name" value="DUF4283 DOMAIN-CONTAINING PROTEIN"/>
    <property type="match status" value="1"/>
</dbReference>
<gene>
    <name evidence="1" type="ORF">Tco_1078792</name>
</gene>
<reference evidence="1" key="1">
    <citation type="journal article" date="2022" name="Int. J. Mol. Sci.">
        <title>Draft Genome of Tanacetum Coccineum: Genomic Comparison of Closely Related Tanacetum-Family Plants.</title>
        <authorList>
            <person name="Yamashiro T."/>
            <person name="Shiraishi A."/>
            <person name="Nakayama K."/>
            <person name="Satake H."/>
        </authorList>
    </citation>
    <scope>NUCLEOTIDE SEQUENCE</scope>
</reference>